<evidence type="ECO:0000256" key="1">
    <source>
        <dbReference type="SAM" id="MobiDB-lite"/>
    </source>
</evidence>
<name>A0A8E2AJN3_9APHY</name>
<dbReference type="AlphaFoldDB" id="A0A8E2AJN3"/>
<dbReference type="EMBL" id="KV722654">
    <property type="protein sequence ID" value="OCH84604.1"/>
    <property type="molecule type" value="Genomic_DNA"/>
</dbReference>
<sequence>MKRIIQSAQRKKTHQYRVEYQWEVGSSFDPDMEDVAEWEAHLAALEDEQILTPEDLEEEEFLAYAEELTAAAGDVDLEGLDPDALFSYSDVEDVPPDTDMEAGEGAAGKGNGSDFLLLTNDVMDTTG</sequence>
<keyword evidence="3" id="KW-1185">Reference proteome</keyword>
<feature type="region of interest" description="Disordered" evidence="1">
    <location>
        <begin position="87"/>
        <end position="127"/>
    </location>
</feature>
<dbReference type="Proteomes" id="UP000250043">
    <property type="component" value="Unassembled WGS sequence"/>
</dbReference>
<evidence type="ECO:0000313" key="2">
    <source>
        <dbReference type="EMBL" id="OCH84604.1"/>
    </source>
</evidence>
<accession>A0A8E2AJN3</accession>
<dbReference type="OrthoDB" id="3268127at2759"/>
<protein>
    <submittedName>
        <fullName evidence="2">Uncharacterized protein</fullName>
    </submittedName>
</protein>
<evidence type="ECO:0000313" key="3">
    <source>
        <dbReference type="Proteomes" id="UP000250043"/>
    </source>
</evidence>
<organism evidence="2 3">
    <name type="scientific">Obba rivulosa</name>
    <dbReference type="NCBI Taxonomy" id="1052685"/>
    <lineage>
        <taxon>Eukaryota</taxon>
        <taxon>Fungi</taxon>
        <taxon>Dikarya</taxon>
        <taxon>Basidiomycota</taxon>
        <taxon>Agaricomycotina</taxon>
        <taxon>Agaricomycetes</taxon>
        <taxon>Polyporales</taxon>
        <taxon>Gelatoporiaceae</taxon>
        <taxon>Obba</taxon>
    </lineage>
</organism>
<gene>
    <name evidence="2" type="ORF">OBBRIDRAFT_798928</name>
</gene>
<feature type="compositionally biased region" description="Acidic residues" evidence="1">
    <location>
        <begin position="90"/>
        <end position="102"/>
    </location>
</feature>
<proteinExistence type="predicted"/>
<reference evidence="2 3" key="1">
    <citation type="submission" date="2016-07" db="EMBL/GenBank/DDBJ databases">
        <title>Draft genome of the white-rot fungus Obba rivulosa 3A-2.</title>
        <authorList>
            <consortium name="DOE Joint Genome Institute"/>
            <person name="Miettinen O."/>
            <person name="Riley R."/>
            <person name="Acob R."/>
            <person name="Barry K."/>
            <person name="Cullen D."/>
            <person name="De Vries R."/>
            <person name="Hainaut M."/>
            <person name="Hatakka A."/>
            <person name="Henrissat B."/>
            <person name="Hilden K."/>
            <person name="Kuo R."/>
            <person name="Labutti K."/>
            <person name="Lipzen A."/>
            <person name="Makela M.R."/>
            <person name="Sandor L."/>
            <person name="Spatafora J.W."/>
            <person name="Grigoriev I.V."/>
            <person name="Hibbett D.S."/>
        </authorList>
    </citation>
    <scope>NUCLEOTIDE SEQUENCE [LARGE SCALE GENOMIC DNA]</scope>
    <source>
        <strain evidence="2 3">3A-2</strain>
    </source>
</reference>